<sequence length="184" mass="21243">MLKNPPLIIDNCVLGNLYSADGLYLLPLLYKDNIIIPTHVLEEATLKSELYTELTKMIEEKVFKIYQITKLNEIRRFAKLERRFKDNGEYQAKGEAAVLTIAEIFSGTVCSDNLSDGMPYIKRDNMPLETTLSIIYDAYLEDYISYKKGNNMIRKIISQGNRIPVTNFQQILDWFENGKGKPIY</sequence>
<evidence type="ECO:0000313" key="1">
    <source>
        <dbReference type="EMBL" id="SDC56964.1"/>
    </source>
</evidence>
<evidence type="ECO:0000313" key="2">
    <source>
        <dbReference type="Proteomes" id="UP000324896"/>
    </source>
</evidence>
<dbReference type="InterPro" id="IPR021799">
    <property type="entry name" value="PIN-like_prokaryotic"/>
</dbReference>
<dbReference type="EMBL" id="FMYT01000009">
    <property type="protein sequence ID" value="SDC56964.1"/>
    <property type="molecule type" value="Genomic_DNA"/>
</dbReference>
<accession>A0A1G6MP03</accession>
<dbReference type="Proteomes" id="UP000324896">
    <property type="component" value="Unassembled WGS sequence"/>
</dbReference>
<proteinExistence type="predicted"/>
<protein>
    <recommendedName>
        <fullName evidence="3">DUF3368 domain-containing protein</fullName>
    </recommendedName>
</protein>
<dbReference type="AlphaFoldDB" id="A0A1G6MP03"/>
<gene>
    <name evidence="1" type="ORF">SAMN04488597_10911</name>
</gene>
<dbReference type="Pfam" id="PF11848">
    <property type="entry name" value="DUF3368"/>
    <property type="match status" value="1"/>
</dbReference>
<organism evidence="1 2">
    <name type="scientific">Halanaerobium congolense</name>
    <dbReference type="NCBI Taxonomy" id="54121"/>
    <lineage>
        <taxon>Bacteria</taxon>
        <taxon>Bacillati</taxon>
        <taxon>Bacillota</taxon>
        <taxon>Clostridia</taxon>
        <taxon>Halanaerobiales</taxon>
        <taxon>Halanaerobiaceae</taxon>
        <taxon>Halanaerobium</taxon>
    </lineage>
</organism>
<evidence type="ECO:0008006" key="3">
    <source>
        <dbReference type="Google" id="ProtNLM"/>
    </source>
</evidence>
<reference evidence="1 2" key="1">
    <citation type="submission" date="2016-10" db="EMBL/GenBank/DDBJ databases">
        <authorList>
            <person name="Varghese N."/>
            <person name="Submissions S."/>
        </authorList>
    </citation>
    <scope>NUCLEOTIDE SEQUENCE [LARGE SCALE GENOMIC DNA]</scope>
    <source>
        <strain evidence="1 2">WG10</strain>
    </source>
</reference>
<name>A0A1G6MP03_9FIRM</name>
<dbReference type="RefSeq" id="WP_149796735.1">
    <property type="nucleotide sequence ID" value="NZ_FMYT01000009.1"/>
</dbReference>